<gene>
    <name evidence="6 8" type="primary">pqqB</name>
    <name evidence="8" type="ORF">NBZ79_14115</name>
</gene>
<comment type="function">
    <text evidence="6">May be involved in the transport of PQQ or its precursor to the periplasm.</text>
</comment>
<proteinExistence type="inferred from homology"/>
<dbReference type="SUPFAM" id="SSF56281">
    <property type="entry name" value="Metallo-hydrolase/oxidoreductase"/>
    <property type="match status" value="1"/>
</dbReference>
<dbReference type="EMBL" id="CP098747">
    <property type="protein sequence ID" value="USG60303.1"/>
    <property type="molecule type" value="Genomic_DNA"/>
</dbReference>
<evidence type="ECO:0000256" key="2">
    <source>
        <dbReference type="ARBA" id="ARBA00008481"/>
    </source>
</evidence>
<keyword evidence="4 6" id="KW-0813">Transport</keyword>
<dbReference type="PANTHER" id="PTHR42663:SF7">
    <property type="entry name" value="COENZYME PQQ SYNTHESIS PROTEIN B"/>
    <property type="match status" value="1"/>
</dbReference>
<name>A0ABY4VZN9_9PROT</name>
<organism evidence="8 9">
    <name type="scientific">Sneathiella marina</name>
    <dbReference type="NCBI Taxonomy" id="2950108"/>
    <lineage>
        <taxon>Bacteria</taxon>
        <taxon>Pseudomonadati</taxon>
        <taxon>Pseudomonadota</taxon>
        <taxon>Alphaproteobacteria</taxon>
        <taxon>Sneathiellales</taxon>
        <taxon>Sneathiellaceae</taxon>
        <taxon>Sneathiella</taxon>
    </lineage>
</organism>
<comment type="pathway">
    <text evidence="1 6">Cofactor biosynthesis; pyrroloquinoline quinone biosynthesis.</text>
</comment>
<comment type="similarity">
    <text evidence="2 6">Belongs to the PqqB family.</text>
</comment>
<dbReference type="InterPro" id="IPR001279">
    <property type="entry name" value="Metallo-B-lactamas"/>
</dbReference>
<evidence type="ECO:0000256" key="5">
    <source>
        <dbReference type="ARBA" id="ARBA00022905"/>
    </source>
</evidence>
<evidence type="ECO:0000256" key="3">
    <source>
        <dbReference type="ARBA" id="ARBA00015084"/>
    </source>
</evidence>
<dbReference type="Proteomes" id="UP001056291">
    <property type="component" value="Chromosome"/>
</dbReference>
<reference evidence="8" key="1">
    <citation type="submission" date="2022-06" db="EMBL/GenBank/DDBJ databases">
        <title>Sneathiella actinostolidae sp. nov., isolated from a sea anemonein the Western Pacific Ocean.</title>
        <authorList>
            <person name="Wei M.J."/>
        </authorList>
    </citation>
    <scope>NUCLEOTIDE SEQUENCE</scope>
    <source>
        <strain evidence="8">PHK-P5</strain>
    </source>
</reference>
<feature type="domain" description="Metallo-beta-lactamase" evidence="7">
    <location>
        <begin position="53"/>
        <end position="279"/>
    </location>
</feature>
<evidence type="ECO:0000259" key="7">
    <source>
        <dbReference type="Pfam" id="PF12706"/>
    </source>
</evidence>
<dbReference type="InterPro" id="IPR011842">
    <property type="entry name" value="PQQ_synth_PqqB"/>
</dbReference>
<sequence>MDIIVLGAAAGGGFPQWNCNCSVCAMARQFPDKAVPRTQSSLAINIDGTGQKWVLLNASPDLRQQINENRQLWPDTTSSRGTGIAGTILTNGDVDHICGLVNLRESQKLNLYATQRILTALSNNTVFDVLNPKFVERHKIMLDEAFMPLDPDGGETNISILPFAVPGKVALYLEDEKSGDNFGSRPEDTIGLEIRSLSTNRKFFYVPGCAAMTPDLANRLRDAELVFFDGTLWRDEEMIDAGVGIKTGKRMGHMSMSGSEGSLAAFANLNIKRKIFVHINNTNPVLIENSDERREAETAGWEISFDGMEIKI</sequence>
<evidence type="ECO:0000256" key="6">
    <source>
        <dbReference type="HAMAP-Rule" id="MF_00653"/>
    </source>
</evidence>
<dbReference type="PANTHER" id="PTHR42663">
    <property type="entry name" value="HYDROLASE C777.06C-RELATED-RELATED"/>
    <property type="match status" value="1"/>
</dbReference>
<accession>A0ABY4VZN9</accession>
<evidence type="ECO:0000256" key="4">
    <source>
        <dbReference type="ARBA" id="ARBA00022448"/>
    </source>
</evidence>
<keyword evidence="5 6" id="KW-0884">PQQ biosynthesis</keyword>
<dbReference type="RefSeq" id="WP_251933148.1">
    <property type="nucleotide sequence ID" value="NZ_CP098747.1"/>
</dbReference>
<evidence type="ECO:0000313" key="9">
    <source>
        <dbReference type="Proteomes" id="UP001056291"/>
    </source>
</evidence>
<dbReference type="HAMAP" id="MF_00653">
    <property type="entry name" value="PQQ_syn_PqqB"/>
    <property type="match status" value="1"/>
</dbReference>
<dbReference type="NCBIfam" id="TIGR02108">
    <property type="entry name" value="PQQ_syn_pqqB"/>
    <property type="match status" value="1"/>
</dbReference>
<dbReference type="CDD" id="cd16274">
    <property type="entry name" value="PQQB-like_MBL-fold"/>
    <property type="match status" value="1"/>
</dbReference>
<evidence type="ECO:0000313" key="8">
    <source>
        <dbReference type="EMBL" id="USG60303.1"/>
    </source>
</evidence>
<dbReference type="Pfam" id="PF12706">
    <property type="entry name" value="Lactamase_B_2"/>
    <property type="match status" value="1"/>
</dbReference>
<keyword evidence="9" id="KW-1185">Reference proteome</keyword>
<dbReference type="InterPro" id="IPR036866">
    <property type="entry name" value="RibonucZ/Hydroxyglut_hydro"/>
</dbReference>
<dbReference type="Gene3D" id="3.60.15.10">
    <property type="entry name" value="Ribonuclease Z/Hydroxyacylglutathione hydrolase-like"/>
    <property type="match status" value="1"/>
</dbReference>
<protein>
    <recommendedName>
        <fullName evidence="3 6">Coenzyme PQQ synthesis protein B</fullName>
    </recommendedName>
    <alternativeName>
        <fullName evidence="6">Pyrroloquinoline quinone biosynthesis protein B</fullName>
    </alternativeName>
</protein>
<evidence type="ECO:0000256" key="1">
    <source>
        <dbReference type="ARBA" id="ARBA00004886"/>
    </source>
</evidence>